<dbReference type="SUPFAM" id="SSF52540">
    <property type="entry name" value="P-loop containing nucleoside triphosphate hydrolases"/>
    <property type="match status" value="1"/>
</dbReference>
<keyword evidence="5" id="KW-0472">Membrane</keyword>
<dbReference type="PANTHER" id="PTHR10465">
    <property type="entry name" value="TRANSMEMBRANE GTPASE FZO1"/>
    <property type="match status" value="1"/>
</dbReference>
<organism evidence="7 8">
    <name type="scientific">Desmonostoc muscorum LEGE 12446</name>
    <dbReference type="NCBI Taxonomy" id="1828758"/>
    <lineage>
        <taxon>Bacteria</taxon>
        <taxon>Bacillati</taxon>
        <taxon>Cyanobacteriota</taxon>
        <taxon>Cyanophyceae</taxon>
        <taxon>Nostocales</taxon>
        <taxon>Nostocaceae</taxon>
        <taxon>Desmonostoc</taxon>
    </lineage>
</organism>
<evidence type="ECO:0000259" key="6">
    <source>
        <dbReference type="Pfam" id="PF00350"/>
    </source>
</evidence>
<feature type="domain" description="Dynamin N-terminal" evidence="6">
    <location>
        <begin position="62"/>
        <end position="249"/>
    </location>
</feature>
<evidence type="ECO:0000256" key="4">
    <source>
        <dbReference type="ARBA" id="ARBA00023134"/>
    </source>
</evidence>
<dbReference type="GO" id="GO:0003924">
    <property type="term" value="F:GTPase activity"/>
    <property type="evidence" value="ECO:0007669"/>
    <property type="project" value="InterPro"/>
</dbReference>
<keyword evidence="4" id="KW-0342">GTP-binding</keyword>
<dbReference type="EMBL" id="JADEXS010000355">
    <property type="protein sequence ID" value="MBE9025054.1"/>
    <property type="molecule type" value="Genomic_DNA"/>
</dbReference>
<sequence>MSSEQFQAAHESIYHIGTRLLEYLQELRQDRLSEGDDTKSLQSVEDNINKALQALKDQKYQVAVIAAMKAGKSTFLNAVIGADVLASEAEACTICRTDIRPIYTIATPRLLEYRQGQKEPVIIAEGNASLIRQKFLDRTHKLRATANQDNTTRFELQHPIEAISKLSSLAGFTLVDTPGPNEWESAGFSTVALKQTALEALRTCDAILFVLDYSSFKDNTNSELLQDLIEQRGEFLAKNTGKIYFILNKVDRKAEGDRAIDDVIADLKRALIGFGITDPVIYPTSAWQGLLAKLIQQGTEQL</sequence>
<evidence type="ECO:0000313" key="8">
    <source>
        <dbReference type="Proteomes" id="UP000622533"/>
    </source>
</evidence>
<reference evidence="7" key="1">
    <citation type="submission" date="2020-10" db="EMBL/GenBank/DDBJ databases">
        <authorList>
            <person name="Castelo-Branco R."/>
            <person name="Eusebio N."/>
            <person name="Adriana R."/>
            <person name="Vieira A."/>
            <person name="Brugerolle De Fraissinette N."/>
            <person name="Rezende De Castro R."/>
            <person name="Schneider M.P."/>
            <person name="Vasconcelos V."/>
            <person name="Leao P.N."/>
        </authorList>
    </citation>
    <scope>NUCLEOTIDE SEQUENCE</scope>
    <source>
        <strain evidence="7">LEGE 12446</strain>
    </source>
</reference>
<dbReference type="Proteomes" id="UP000622533">
    <property type="component" value="Unassembled WGS sequence"/>
</dbReference>
<proteinExistence type="predicted"/>
<dbReference type="InterPro" id="IPR027417">
    <property type="entry name" value="P-loop_NTPase"/>
</dbReference>
<dbReference type="Pfam" id="PF00350">
    <property type="entry name" value="Dynamin_N"/>
    <property type="match status" value="1"/>
</dbReference>
<dbReference type="Gene3D" id="3.40.50.300">
    <property type="entry name" value="P-loop containing nucleotide triphosphate hydrolases"/>
    <property type="match status" value="1"/>
</dbReference>
<keyword evidence="3" id="KW-0378">Hydrolase</keyword>
<dbReference type="PANTHER" id="PTHR10465:SF0">
    <property type="entry name" value="SARCALUMENIN"/>
    <property type="match status" value="1"/>
</dbReference>
<accession>A0A8J6ZZL5</accession>
<keyword evidence="8" id="KW-1185">Reference proteome</keyword>
<dbReference type="AlphaFoldDB" id="A0A8J6ZZL5"/>
<evidence type="ECO:0000256" key="3">
    <source>
        <dbReference type="ARBA" id="ARBA00022801"/>
    </source>
</evidence>
<keyword evidence="2" id="KW-0547">Nucleotide-binding</keyword>
<dbReference type="GO" id="GO:0016020">
    <property type="term" value="C:membrane"/>
    <property type="evidence" value="ECO:0007669"/>
    <property type="project" value="UniProtKB-SubCell"/>
</dbReference>
<gene>
    <name evidence="7" type="ORF">IQ276_22325</name>
</gene>
<name>A0A8J6ZZL5_DESMC</name>
<protein>
    <submittedName>
        <fullName evidence="7">Dynamin family protein</fullName>
    </submittedName>
</protein>
<comment type="caution">
    <text evidence="7">The sequence shown here is derived from an EMBL/GenBank/DDBJ whole genome shotgun (WGS) entry which is preliminary data.</text>
</comment>
<dbReference type="InterPro" id="IPR027094">
    <property type="entry name" value="Mitofusin_fam"/>
</dbReference>
<evidence type="ECO:0000256" key="1">
    <source>
        <dbReference type="ARBA" id="ARBA00004370"/>
    </source>
</evidence>
<dbReference type="GO" id="GO:0005525">
    <property type="term" value="F:GTP binding"/>
    <property type="evidence" value="ECO:0007669"/>
    <property type="project" value="UniProtKB-KW"/>
</dbReference>
<evidence type="ECO:0000313" key="7">
    <source>
        <dbReference type="EMBL" id="MBE9025054.1"/>
    </source>
</evidence>
<evidence type="ECO:0000256" key="5">
    <source>
        <dbReference type="ARBA" id="ARBA00023136"/>
    </source>
</evidence>
<comment type="subcellular location">
    <subcellularLocation>
        <location evidence="1">Membrane</location>
    </subcellularLocation>
</comment>
<evidence type="ECO:0000256" key="2">
    <source>
        <dbReference type="ARBA" id="ARBA00022741"/>
    </source>
</evidence>
<dbReference type="InterPro" id="IPR045063">
    <property type="entry name" value="Dynamin_N"/>
</dbReference>
<dbReference type="RefSeq" id="WP_193919836.1">
    <property type="nucleotide sequence ID" value="NZ_JADEXS020000001.1"/>
</dbReference>